<dbReference type="Gene3D" id="3.60.15.10">
    <property type="entry name" value="Ribonuclease Z/Hydroxyacylglutathione hydrolase-like"/>
    <property type="match status" value="1"/>
</dbReference>
<protein>
    <submittedName>
        <fullName evidence="2">MBL fold metallo-hydrolase</fullName>
    </submittedName>
</protein>
<gene>
    <name evidence="2" type="ORF">HY618_00140</name>
</gene>
<accession>A0A932ZSJ2</accession>
<organism evidence="2 3">
    <name type="scientific">Tectimicrobiota bacterium</name>
    <dbReference type="NCBI Taxonomy" id="2528274"/>
    <lineage>
        <taxon>Bacteria</taxon>
        <taxon>Pseudomonadati</taxon>
        <taxon>Nitrospinota/Tectimicrobiota group</taxon>
        <taxon>Candidatus Tectimicrobiota</taxon>
    </lineage>
</organism>
<dbReference type="EMBL" id="JACQRX010000007">
    <property type="protein sequence ID" value="MBI4250841.1"/>
    <property type="molecule type" value="Genomic_DNA"/>
</dbReference>
<comment type="caution">
    <text evidence="2">The sequence shown here is derived from an EMBL/GenBank/DDBJ whole genome shotgun (WGS) entry which is preliminary data.</text>
</comment>
<feature type="domain" description="Metallo-beta-lactamase" evidence="1">
    <location>
        <begin position="11"/>
        <end position="183"/>
    </location>
</feature>
<evidence type="ECO:0000313" key="2">
    <source>
        <dbReference type="EMBL" id="MBI4250841.1"/>
    </source>
</evidence>
<dbReference type="PANTHER" id="PTHR47619">
    <property type="entry name" value="METALLO-HYDROLASE YYCJ-RELATED"/>
    <property type="match status" value="1"/>
</dbReference>
<dbReference type="InterPro" id="IPR001279">
    <property type="entry name" value="Metallo-B-lactamas"/>
</dbReference>
<reference evidence="2" key="1">
    <citation type="submission" date="2020-07" db="EMBL/GenBank/DDBJ databases">
        <title>Huge and variable diversity of episymbiotic CPR bacteria and DPANN archaea in groundwater ecosystems.</title>
        <authorList>
            <person name="He C.Y."/>
            <person name="Keren R."/>
            <person name="Whittaker M."/>
            <person name="Farag I.F."/>
            <person name="Doudna J."/>
            <person name="Cate J.H.D."/>
            <person name="Banfield J.F."/>
        </authorList>
    </citation>
    <scope>NUCLEOTIDE SEQUENCE</scope>
    <source>
        <strain evidence="2">NC_groundwater_1370_Ag_S-0.2um_69_93</strain>
    </source>
</reference>
<sequence>MEIALLGSGSQGNAVLVRSGGGAFLIDAGLSARQVAERLAAFGVSPGELAGLVVTHEHIDHVRGAGALARKWELPVWTNRATREAGAGLLGPIGRWREVEVGAPFEVAGVKLEPFSVPHDAADPFGLLLQSGDGYRVALATDMGFVTRLVRERVKGVQGLILEFNHELDMLLSGPYPWPLKQRIRGKLGHLSNEDAAGLLAEVAGRDLEWVVCAHISQETTEERNVLERAAAALNGCGFAPFAARQDRPTPRFGPGGRLEDKR</sequence>
<dbReference type="PANTHER" id="PTHR47619:SF1">
    <property type="entry name" value="EXODEOXYRIBONUCLEASE WALJ"/>
    <property type="match status" value="1"/>
</dbReference>
<dbReference type="Pfam" id="PF12706">
    <property type="entry name" value="Lactamase_B_2"/>
    <property type="match status" value="1"/>
</dbReference>
<dbReference type="AlphaFoldDB" id="A0A932ZSJ2"/>
<dbReference type="InterPro" id="IPR036866">
    <property type="entry name" value="RibonucZ/Hydroxyglut_hydro"/>
</dbReference>
<dbReference type="InterPro" id="IPR052533">
    <property type="entry name" value="WalJ/YycJ-like"/>
</dbReference>
<dbReference type="SMART" id="SM00849">
    <property type="entry name" value="Lactamase_B"/>
    <property type="match status" value="1"/>
</dbReference>
<dbReference type="Proteomes" id="UP000752292">
    <property type="component" value="Unassembled WGS sequence"/>
</dbReference>
<name>A0A932ZSJ2_UNCTE</name>
<proteinExistence type="predicted"/>
<evidence type="ECO:0000313" key="3">
    <source>
        <dbReference type="Proteomes" id="UP000752292"/>
    </source>
</evidence>
<evidence type="ECO:0000259" key="1">
    <source>
        <dbReference type="SMART" id="SM00849"/>
    </source>
</evidence>
<dbReference type="SUPFAM" id="SSF56281">
    <property type="entry name" value="Metallo-hydrolase/oxidoreductase"/>
    <property type="match status" value="1"/>
</dbReference>